<keyword evidence="2" id="KW-0479">Metal-binding</keyword>
<keyword evidence="3" id="KW-0408">Iron</keyword>
<dbReference type="PANTHER" id="PTHR43288">
    <property type="entry name" value="BIOTIN SYNTHASE-RELATED PROTEIN, RADICAL SAM SUPERFAMILY"/>
    <property type="match status" value="1"/>
</dbReference>
<evidence type="ECO:0000259" key="5">
    <source>
        <dbReference type="PROSITE" id="PS51918"/>
    </source>
</evidence>
<dbReference type="CDD" id="cd01335">
    <property type="entry name" value="Radical_SAM"/>
    <property type="match status" value="1"/>
</dbReference>
<dbReference type="STRING" id="419665.Maeo_0983"/>
<accession>A6UVN9</accession>
<dbReference type="OrthoDB" id="372128at2157"/>
<dbReference type="PROSITE" id="PS51918">
    <property type="entry name" value="RADICAL_SAM"/>
    <property type="match status" value="1"/>
</dbReference>
<dbReference type="EMBL" id="CP000743">
    <property type="protein sequence ID" value="ABR56561.1"/>
    <property type="molecule type" value="Genomic_DNA"/>
</dbReference>
<evidence type="ECO:0000256" key="4">
    <source>
        <dbReference type="ARBA" id="ARBA00023014"/>
    </source>
</evidence>
<evidence type="ECO:0000313" key="7">
    <source>
        <dbReference type="Proteomes" id="UP000001106"/>
    </source>
</evidence>
<dbReference type="GeneID" id="5326657"/>
<dbReference type="InterPro" id="IPR040087">
    <property type="entry name" value="MJ0021-like"/>
</dbReference>
<evidence type="ECO:0000256" key="1">
    <source>
        <dbReference type="ARBA" id="ARBA00022691"/>
    </source>
</evidence>
<evidence type="ECO:0000256" key="3">
    <source>
        <dbReference type="ARBA" id="ARBA00023004"/>
    </source>
</evidence>
<evidence type="ECO:0000313" key="6">
    <source>
        <dbReference type="EMBL" id="ABR56561.1"/>
    </source>
</evidence>
<dbReference type="Gene3D" id="3.20.20.70">
    <property type="entry name" value="Aldolase class I"/>
    <property type="match status" value="1"/>
</dbReference>
<keyword evidence="4" id="KW-0411">Iron-sulfur</keyword>
<name>A6UVN9_META3</name>
<dbReference type="KEGG" id="mae:Maeo_0983"/>
<proteinExistence type="predicted"/>
<dbReference type="InterPro" id="IPR058374">
    <property type="entry name" value="DUF8061"/>
</dbReference>
<dbReference type="AlphaFoldDB" id="A6UVN9"/>
<reference evidence="6" key="1">
    <citation type="submission" date="2007-06" db="EMBL/GenBank/DDBJ databases">
        <title>Complete sequence of Methanococcus aeolicus Nankai-3.</title>
        <authorList>
            <consortium name="US DOE Joint Genome Institute"/>
            <person name="Copeland A."/>
            <person name="Lucas S."/>
            <person name="Lapidus A."/>
            <person name="Barry K."/>
            <person name="Glavina del Rio T."/>
            <person name="Dalin E."/>
            <person name="Tice H."/>
            <person name="Pitluck S."/>
            <person name="Chain P."/>
            <person name="Malfatti S."/>
            <person name="Shin M."/>
            <person name="Vergez L."/>
            <person name="Schmutz J."/>
            <person name="Larimer F."/>
            <person name="Land M."/>
            <person name="Hauser L."/>
            <person name="Kyrpides N."/>
            <person name="Lykidis A."/>
            <person name="Sieprawska-Lupa M."/>
            <person name="Whitman W.B."/>
            <person name="Richardson P."/>
        </authorList>
    </citation>
    <scope>NUCLEOTIDE SEQUENCE [LARGE SCALE GENOMIC DNA]</scope>
    <source>
        <strain evidence="6">Nankai-3</strain>
    </source>
</reference>
<dbReference type="SUPFAM" id="SSF102114">
    <property type="entry name" value="Radical SAM enzymes"/>
    <property type="match status" value="1"/>
</dbReference>
<sequence>METNELETYLFSNIKKLPTGCQYCIKGEKLVLFITGLCGENCFYCPVSENRKEKDVIYANEKRISSIEEAIEEAKICGSKGVGITGGAPLKNITRTCEYLKALKNEFGNNNFHAHLYTTPKYIDENKLKALKDSGLDEIRIHFTNLNNKEITNKDIDILKLCMKYICDVGVELPAIPNSELKIINLAEKLNNIGVKFLNLNELEYSETNYEKLIKLGFKEKNEYSSAIVGSEETAQNAINHFKNNKNNKLIIHYCPSALKDGIQMKNRLINRAKNIAKDYEMITEEGLLLKGIIVFRNNEEINDVLDILKDNDLPFEIKNNNLYLNPYSLDELLDELKNINYDIKFSAYISECYPTNDGLEVERTPLFIKKRSLRDIRKK</sequence>
<dbReference type="Pfam" id="PF26257">
    <property type="entry name" value="DUF8061"/>
    <property type="match status" value="1"/>
</dbReference>
<keyword evidence="7" id="KW-1185">Reference proteome</keyword>
<evidence type="ECO:0000256" key="2">
    <source>
        <dbReference type="ARBA" id="ARBA00022723"/>
    </source>
</evidence>
<dbReference type="GO" id="GO:0003824">
    <property type="term" value="F:catalytic activity"/>
    <property type="evidence" value="ECO:0007669"/>
    <property type="project" value="InterPro"/>
</dbReference>
<dbReference type="Proteomes" id="UP000001106">
    <property type="component" value="Chromosome"/>
</dbReference>
<dbReference type="GO" id="GO:0046872">
    <property type="term" value="F:metal ion binding"/>
    <property type="evidence" value="ECO:0007669"/>
    <property type="project" value="UniProtKB-KW"/>
</dbReference>
<dbReference type="eggNOG" id="arCOG00932">
    <property type="taxonomic scope" value="Archaea"/>
</dbReference>
<dbReference type="PANTHER" id="PTHR43288:SF1">
    <property type="entry name" value="GLYCYL-RADICAL ENZYME ACTIVATING ENZYME MJ0021-RELATED"/>
    <property type="match status" value="1"/>
</dbReference>
<dbReference type="InterPro" id="IPR013785">
    <property type="entry name" value="Aldolase_TIM"/>
</dbReference>
<dbReference type="HOGENOM" id="CLU_053467_0_0_2"/>
<dbReference type="InterPro" id="IPR058240">
    <property type="entry name" value="rSAM_sf"/>
</dbReference>
<dbReference type="Pfam" id="PF04055">
    <property type="entry name" value="Radical_SAM"/>
    <property type="match status" value="1"/>
</dbReference>
<dbReference type="GO" id="GO:0051536">
    <property type="term" value="F:iron-sulfur cluster binding"/>
    <property type="evidence" value="ECO:0007669"/>
    <property type="project" value="UniProtKB-KW"/>
</dbReference>
<dbReference type="SFLD" id="SFLDS00029">
    <property type="entry name" value="Radical_SAM"/>
    <property type="match status" value="1"/>
</dbReference>
<dbReference type="SFLD" id="SFLDG01108">
    <property type="entry name" value="Uncharacterised_Radical_SAM_Su"/>
    <property type="match status" value="1"/>
</dbReference>
<organism evidence="6 7">
    <name type="scientific">Methanococcus aeolicus (strain ATCC BAA-1280 / DSM 17508 / OCM 812 / Nankai-3)</name>
    <dbReference type="NCBI Taxonomy" id="419665"/>
    <lineage>
        <taxon>Archaea</taxon>
        <taxon>Methanobacteriati</taxon>
        <taxon>Methanobacteriota</taxon>
        <taxon>Methanomada group</taxon>
        <taxon>Methanococci</taxon>
        <taxon>Methanococcales</taxon>
        <taxon>Methanococcaceae</taxon>
        <taxon>Methanococcus</taxon>
    </lineage>
</organism>
<feature type="domain" description="Radical SAM core" evidence="5">
    <location>
        <begin position="23"/>
        <end position="232"/>
    </location>
</feature>
<dbReference type="InterPro" id="IPR007197">
    <property type="entry name" value="rSAM"/>
</dbReference>
<gene>
    <name evidence="6" type="ordered locus">Maeo_0983</name>
</gene>
<protein>
    <submittedName>
        <fullName evidence="6">Radical SAM domain protein</fullName>
    </submittedName>
</protein>
<dbReference type="RefSeq" id="WP_011973693.1">
    <property type="nucleotide sequence ID" value="NC_009635.1"/>
</dbReference>
<keyword evidence="1" id="KW-0949">S-adenosyl-L-methionine</keyword>